<accession>A0A6B0RTV4</accession>
<keyword evidence="3" id="KW-1185">Reference proteome</keyword>
<evidence type="ECO:0000313" key="3">
    <source>
        <dbReference type="Proteomes" id="UP000322234"/>
    </source>
</evidence>
<proteinExistence type="predicted"/>
<gene>
    <name evidence="2" type="ORF">E5288_WYG016115</name>
</gene>
<name>A0A6B0RTV4_9CETA</name>
<comment type="caution">
    <text evidence="2">The sequence shown here is derived from an EMBL/GenBank/DDBJ whole genome shotgun (WGS) entry which is preliminary data.</text>
</comment>
<reference evidence="2" key="1">
    <citation type="submission" date="2019-10" db="EMBL/GenBank/DDBJ databases">
        <title>The sequence and de novo assembly of the wild yak genome.</title>
        <authorList>
            <person name="Liu Y."/>
        </authorList>
    </citation>
    <scope>NUCLEOTIDE SEQUENCE [LARGE SCALE GENOMIC DNA]</scope>
    <source>
        <strain evidence="2">WY2019</strain>
    </source>
</reference>
<feature type="compositionally biased region" description="Low complexity" evidence="1">
    <location>
        <begin position="57"/>
        <end position="68"/>
    </location>
</feature>
<evidence type="ECO:0000313" key="2">
    <source>
        <dbReference type="EMBL" id="MXQ90693.1"/>
    </source>
</evidence>
<sequence length="77" mass="8229">MTLPLGYCCAQQNLFQREGKSGRGRESTRTDKTTHNSIVKRDGDANKDLHAHSILSGVTTTDQGTQTDADPAGPSAL</sequence>
<feature type="region of interest" description="Disordered" evidence="1">
    <location>
        <begin position="14"/>
        <end position="77"/>
    </location>
</feature>
<evidence type="ECO:0000256" key="1">
    <source>
        <dbReference type="SAM" id="MobiDB-lite"/>
    </source>
</evidence>
<organism evidence="2 3">
    <name type="scientific">Bos mutus</name>
    <name type="common">wild yak</name>
    <dbReference type="NCBI Taxonomy" id="72004"/>
    <lineage>
        <taxon>Eukaryota</taxon>
        <taxon>Metazoa</taxon>
        <taxon>Chordata</taxon>
        <taxon>Craniata</taxon>
        <taxon>Vertebrata</taxon>
        <taxon>Euteleostomi</taxon>
        <taxon>Mammalia</taxon>
        <taxon>Eutheria</taxon>
        <taxon>Laurasiatheria</taxon>
        <taxon>Artiodactyla</taxon>
        <taxon>Ruminantia</taxon>
        <taxon>Pecora</taxon>
        <taxon>Bovidae</taxon>
        <taxon>Bovinae</taxon>
        <taxon>Bos</taxon>
    </lineage>
</organism>
<dbReference type="AlphaFoldDB" id="A0A6B0RTV4"/>
<dbReference type="EMBL" id="VBQZ03000064">
    <property type="protein sequence ID" value="MXQ90693.1"/>
    <property type="molecule type" value="Genomic_DNA"/>
</dbReference>
<protein>
    <submittedName>
        <fullName evidence="2">Uncharacterized protein</fullName>
    </submittedName>
</protein>
<dbReference type="Proteomes" id="UP000322234">
    <property type="component" value="Unassembled WGS sequence"/>
</dbReference>
<feature type="compositionally biased region" description="Basic and acidic residues" evidence="1">
    <location>
        <begin position="17"/>
        <end position="51"/>
    </location>
</feature>